<evidence type="ECO:0000313" key="1">
    <source>
        <dbReference type="EMBL" id="AFZ06376.1"/>
    </source>
</evidence>
<sequence precursor="true">MIHFKKAKPIDVMKHFFLFLFVLIFSGLVALSNVPREVLAIEEVESERGYNLTSVEATNKNAVEIDGIRFESIMPEPVLTLPKKQPDTNGVIALGHVPRLLAGAVDSELGRATELTSFESTHSNIDSNAVERNGIRLEILVPDRVWRIPENQPNATTPVRIGFQLTNNTPYPIRFPPLDPLLIFPLEIVDADGNLLRRSGGRGMLRKSPQLACPLVQPGESLTFFLKAELFWQSNQLLFGGNDGLGGGWTFDIRPGNYQLRLRYVNSRPVLFCDEPQIYEYKLTRGIWTGQIVTPFVKFRVVQSESK</sequence>
<dbReference type="OrthoDB" id="459685at2"/>
<gene>
    <name evidence="1" type="ORF">Osc7112_1892</name>
</gene>
<organism evidence="1 2">
    <name type="scientific">Phormidium nigroviride PCC 7112</name>
    <dbReference type="NCBI Taxonomy" id="179408"/>
    <lineage>
        <taxon>Bacteria</taxon>
        <taxon>Bacillati</taxon>
        <taxon>Cyanobacteriota</taxon>
        <taxon>Cyanophyceae</taxon>
        <taxon>Oscillatoriophycideae</taxon>
        <taxon>Oscillatoriales</taxon>
        <taxon>Oscillatoriaceae</taxon>
        <taxon>Phormidium</taxon>
    </lineage>
</organism>
<accession>K9VEJ6</accession>
<proteinExistence type="predicted"/>
<keyword evidence="2" id="KW-1185">Reference proteome</keyword>
<reference evidence="1 2" key="1">
    <citation type="submission" date="2012-05" db="EMBL/GenBank/DDBJ databases">
        <title>Finished chromosome of genome of Oscillatoria sp. PCC 7112.</title>
        <authorList>
            <consortium name="US DOE Joint Genome Institute"/>
            <person name="Gugger M."/>
            <person name="Coursin T."/>
            <person name="Rippka R."/>
            <person name="Tandeau De Marsac N."/>
            <person name="Huntemann M."/>
            <person name="Wei C.-L."/>
            <person name="Han J."/>
            <person name="Detter J.C."/>
            <person name="Han C."/>
            <person name="Tapia R."/>
            <person name="Davenport K."/>
            <person name="Daligault H."/>
            <person name="Erkkila T."/>
            <person name="Gu W."/>
            <person name="Munk A.C.C."/>
            <person name="Teshima H."/>
            <person name="Xu Y."/>
            <person name="Chain P."/>
            <person name="Chen A."/>
            <person name="Krypides N."/>
            <person name="Mavromatis K."/>
            <person name="Markowitz V."/>
            <person name="Szeto E."/>
            <person name="Ivanova N."/>
            <person name="Mikhailova N."/>
            <person name="Ovchinnikova G."/>
            <person name="Pagani I."/>
            <person name="Pati A."/>
            <person name="Goodwin L."/>
            <person name="Peters L."/>
            <person name="Pitluck S."/>
            <person name="Woyke T."/>
            <person name="Kerfeld C."/>
        </authorList>
    </citation>
    <scope>NUCLEOTIDE SEQUENCE [LARGE SCALE GENOMIC DNA]</scope>
    <source>
        <strain evidence="1 2">PCC 7112</strain>
    </source>
</reference>
<evidence type="ECO:0000313" key="2">
    <source>
        <dbReference type="Proteomes" id="UP000010478"/>
    </source>
</evidence>
<dbReference type="STRING" id="179408.Osc7112_1892"/>
<name>K9VEJ6_9CYAN</name>
<dbReference type="Proteomes" id="UP000010478">
    <property type="component" value="Chromosome"/>
</dbReference>
<dbReference type="EMBL" id="CP003614">
    <property type="protein sequence ID" value="AFZ06376.1"/>
    <property type="molecule type" value="Genomic_DNA"/>
</dbReference>
<dbReference type="AlphaFoldDB" id="K9VEJ6"/>
<dbReference type="HOGENOM" id="CLU_905680_0_0_3"/>
<protein>
    <submittedName>
        <fullName evidence="1">Uncharacterized protein</fullName>
    </submittedName>
</protein>
<dbReference type="KEGG" id="oni:Osc7112_1892"/>